<dbReference type="EMBL" id="CP001293">
    <property type="protein sequence ID" value="ACK74107.1"/>
    <property type="molecule type" value="Genomic_DNA"/>
</dbReference>
<keyword evidence="4" id="KW-1185">Reference proteome</keyword>
<sequence>MAQFPIILIPPEIREAQPQLLSPPIKPQPPIKPTAPESPPPEPQPVNVQKALVIVLTGFIISLIALTWSAVVGGVAFLVSLAAIAQPDAMCKSS</sequence>
<accession>B7KMT5</accession>
<keyword evidence="3" id="KW-0614">Plasmid</keyword>
<proteinExistence type="predicted"/>
<evidence type="ECO:0000256" key="1">
    <source>
        <dbReference type="SAM" id="MobiDB-lite"/>
    </source>
</evidence>
<name>B7KMT5_GLOC7</name>
<dbReference type="RefSeq" id="WP_012599612.1">
    <property type="nucleotide sequence ID" value="NC_011737.1"/>
</dbReference>
<keyword evidence="2" id="KW-0472">Membrane</keyword>
<dbReference type="AlphaFoldDB" id="B7KMT5"/>
<dbReference type="HOGENOM" id="CLU_2381381_0_0_3"/>
<feature type="compositionally biased region" description="Pro residues" evidence="1">
    <location>
        <begin position="24"/>
        <end position="44"/>
    </location>
</feature>
<feature type="transmembrane region" description="Helical" evidence="2">
    <location>
        <begin position="51"/>
        <end position="84"/>
    </location>
</feature>
<organism evidence="3 4">
    <name type="scientific">Gloeothece citriformis (strain PCC 7424)</name>
    <name type="common">Cyanothece sp. (strain PCC 7424)</name>
    <dbReference type="NCBI Taxonomy" id="65393"/>
    <lineage>
        <taxon>Bacteria</taxon>
        <taxon>Bacillati</taxon>
        <taxon>Cyanobacteriota</taxon>
        <taxon>Cyanophyceae</taxon>
        <taxon>Oscillatoriophycideae</taxon>
        <taxon>Chroococcales</taxon>
        <taxon>Aphanothecaceae</taxon>
        <taxon>Gloeothece</taxon>
        <taxon>Gloeothece citriformis</taxon>
    </lineage>
</organism>
<dbReference type="Proteomes" id="UP000002384">
    <property type="component" value="Plasmid pP742402"/>
</dbReference>
<dbReference type="KEGG" id="cyc:PCC7424_5540"/>
<evidence type="ECO:0000313" key="3">
    <source>
        <dbReference type="EMBL" id="ACK74107.1"/>
    </source>
</evidence>
<keyword evidence="2" id="KW-1133">Transmembrane helix</keyword>
<feature type="region of interest" description="Disordered" evidence="1">
    <location>
        <begin position="19"/>
        <end position="45"/>
    </location>
</feature>
<evidence type="ECO:0000256" key="2">
    <source>
        <dbReference type="SAM" id="Phobius"/>
    </source>
</evidence>
<protein>
    <submittedName>
        <fullName evidence="3">Uncharacterized protein</fullName>
    </submittedName>
</protein>
<evidence type="ECO:0000313" key="4">
    <source>
        <dbReference type="Proteomes" id="UP000002384"/>
    </source>
</evidence>
<gene>
    <name evidence="3" type="ordered locus">PCC7424_5540</name>
</gene>
<keyword evidence="2" id="KW-0812">Transmembrane</keyword>
<reference evidence="4" key="1">
    <citation type="journal article" date="2011" name="MBio">
        <title>Novel metabolic attributes of the genus Cyanothece, comprising a group of unicellular nitrogen-fixing Cyanobacteria.</title>
        <authorList>
            <person name="Bandyopadhyay A."/>
            <person name="Elvitigala T."/>
            <person name="Welsh E."/>
            <person name="Stockel J."/>
            <person name="Liberton M."/>
            <person name="Min H."/>
            <person name="Sherman L.A."/>
            <person name="Pakrasi H.B."/>
        </authorList>
    </citation>
    <scope>NUCLEOTIDE SEQUENCE [LARGE SCALE GENOMIC DNA]</scope>
    <source>
        <strain evidence="4">PCC 7424</strain>
        <plasmid evidence="4">pP742402</plasmid>
    </source>
</reference>
<geneLocation type="plasmid" evidence="3 4">
    <name>pP742402</name>
</geneLocation>